<feature type="transmembrane region" description="Helical" evidence="1">
    <location>
        <begin position="150"/>
        <end position="169"/>
    </location>
</feature>
<keyword evidence="1" id="KW-0812">Transmembrane</keyword>
<name>A0AAD8AL52_DIPPU</name>
<keyword evidence="3" id="KW-1185">Reference proteome</keyword>
<keyword evidence="1" id="KW-1133">Transmembrane helix</keyword>
<protein>
    <submittedName>
        <fullName evidence="2">Uncharacterized protein</fullName>
    </submittedName>
</protein>
<evidence type="ECO:0000256" key="1">
    <source>
        <dbReference type="SAM" id="Phobius"/>
    </source>
</evidence>
<accession>A0AAD8AL52</accession>
<evidence type="ECO:0000313" key="3">
    <source>
        <dbReference type="Proteomes" id="UP001233999"/>
    </source>
</evidence>
<dbReference type="Proteomes" id="UP001233999">
    <property type="component" value="Unassembled WGS sequence"/>
</dbReference>
<feature type="transmembrane region" description="Helical" evidence="1">
    <location>
        <begin position="120"/>
        <end position="138"/>
    </location>
</feature>
<gene>
    <name evidence="2" type="ORF">L9F63_000696</name>
</gene>
<reference evidence="2" key="1">
    <citation type="journal article" date="2023" name="IScience">
        <title>Live-bearing cockroach genome reveals convergent evolutionary mechanisms linked to viviparity in insects and beyond.</title>
        <authorList>
            <person name="Fouks B."/>
            <person name="Harrison M.C."/>
            <person name="Mikhailova A.A."/>
            <person name="Marchal E."/>
            <person name="English S."/>
            <person name="Carruthers M."/>
            <person name="Jennings E.C."/>
            <person name="Chiamaka E.L."/>
            <person name="Frigard R.A."/>
            <person name="Pippel M."/>
            <person name="Attardo G.M."/>
            <person name="Benoit J.B."/>
            <person name="Bornberg-Bauer E."/>
            <person name="Tobe S.S."/>
        </authorList>
    </citation>
    <scope>NUCLEOTIDE SEQUENCE</scope>
    <source>
        <strain evidence="2">Stay&amp;Tobe</strain>
    </source>
</reference>
<proteinExistence type="predicted"/>
<feature type="transmembrane region" description="Helical" evidence="1">
    <location>
        <begin position="23"/>
        <end position="43"/>
    </location>
</feature>
<sequence>YYNWLYTTVKWQMLRINYILRRFYVLFDLLTLQMSAADWLCVGNLPKNIKYMNQNICRIIYKLIQIEWFMFVFIKYSIEAIVFFLLFVHTINGIIIQMKIDTQQEKSKQIRTNKVHNHMIYIRILLLLSLPNSPPFPFGEKKILKDFSNIGPVLILLFFLGYTYLKVFTTQIPRPVACRQENKISRGYDGLMR</sequence>
<dbReference type="EMBL" id="JASPKZ010000034">
    <property type="protein sequence ID" value="KAJ9601117.1"/>
    <property type="molecule type" value="Genomic_DNA"/>
</dbReference>
<dbReference type="AlphaFoldDB" id="A0AAD8AL52"/>
<evidence type="ECO:0000313" key="2">
    <source>
        <dbReference type="EMBL" id="KAJ9601117.1"/>
    </source>
</evidence>
<organism evidence="2 3">
    <name type="scientific">Diploptera punctata</name>
    <name type="common">Pacific beetle cockroach</name>
    <dbReference type="NCBI Taxonomy" id="6984"/>
    <lineage>
        <taxon>Eukaryota</taxon>
        <taxon>Metazoa</taxon>
        <taxon>Ecdysozoa</taxon>
        <taxon>Arthropoda</taxon>
        <taxon>Hexapoda</taxon>
        <taxon>Insecta</taxon>
        <taxon>Pterygota</taxon>
        <taxon>Neoptera</taxon>
        <taxon>Polyneoptera</taxon>
        <taxon>Dictyoptera</taxon>
        <taxon>Blattodea</taxon>
        <taxon>Blaberoidea</taxon>
        <taxon>Blaberidae</taxon>
        <taxon>Diplopterinae</taxon>
        <taxon>Diploptera</taxon>
    </lineage>
</organism>
<keyword evidence="1" id="KW-0472">Membrane</keyword>
<reference evidence="2" key="2">
    <citation type="submission" date="2023-05" db="EMBL/GenBank/DDBJ databases">
        <authorList>
            <person name="Fouks B."/>
        </authorList>
    </citation>
    <scope>NUCLEOTIDE SEQUENCE</scope>
    <source>
        <strain evidence="2">Stay&amp;Tobe</strain>
        <tissue evidence="2">Testes</tissue>
    </source>
</reference>
<feature type="non-terminal residue" evidence="2">
    <location>
        <position position="1"/>
    </location>
</feature>
<comment type="caution">
    <text evidence="2">The sequence shown here is derived from an EMBL/GenBank/DDBJ whole genome shotgun (WGS) entry which is preliminary data.</text>
</comment>
<feature type="non-terminal residue" evidence="2">
    <location>
        <position position="193"/>
    </location>
</feature>
<feature type="transmembrane region" description="Helical" evidence="1">
    <location>
        <begin position="80"/>
        <end position="100"/>
    </location>
</feature>